<dbReference type="STRING" id="714943.Mucpa_1407"/>
<protein>
    <submittedName>
        <fullName evidence="2">Uncharacterized protein</fullName>
    </submittedName>
</protein>
<organism evidence="2 3">
    <name type="scientific">Mucilaginibacter paludis DSM 18603</name>
    <dbReference type="NCBI Taxonomy" id="714943"/>
    <lineage>
        <taxon>Bacteria</taxon>
        <taxon>Pseudomonadati</taxon>
        <taxon>Bacteroidota</taxon>
        <taxon>Sphingobacteriia</taxon>
        <taxon>Sphingobacteriales</taxon>
        <taxon>Sphingobacteriaceae</taxon>
        <taxon>Mucilaginibacter</taxon>
    </lineage>
</organism>
<dbReference type="OrthoDB" id="798297at2"/>
<keyword evidence="1" id="KW-0175">Coiled coil</keyword>
<gene>
    <name evidence="2" type="ORF">Mucpa_1407</name>
</gene>
<sequence length="93" mass="11135">MMRKFHGLNRFNEKIGSLKREAQIMRETLNKLQDIHERKLQRNKAYRISNASQKFEIKLREVNCMVEAIEHLHPVTGKWDIRFGELVLIESED</sequence>
<keyword evidence="3" id="KW-1185">Reference proteome</keyword>
<dbReference type="EMBL" id="CM001403">
    <property type="protein sequence ID" value="EHQ25567.1"/>
    <property type="molecule type" value="Genomic_DNA"/>
</dbReference>
<evidence type="ECO:0000256" key="1">
    <source>
        <dbReference type="SAM" id="Coils"/>
    </source>
</evidence>
<feature type="coiled-coil region" evidence="1">
    <location>
        <begin position="8"/>
        <end position="35"/>
    </location>
</feature>
<dbReference type="RefSeq" id="WP_008505351.1">
    <property type="nucleotide sequence ID" value="NZ_CM001403.1"/>
</dbReference>
<dbReference type="HOGENOM" id="CLU_2396450_0_0_10"/>
<name>H1YI19_9SPHI</name>
<evidence type="ECO:0000313" key="2">
    <source>
        <dbReference type="EMBL" id="EHQ25567.1"/>
    </source>
</evidence>
<dbReference type="Proteomes" id="UP000002774">
    <property type="component" value="Chromosome"/>
</dbReference>
<accession>H1YI19</accession>
<dbReference type="AlphaFoldDB" id="H1YI19"/>
<proteinExistence type="predicted"/>
<reference evidence="2" key="1">
    <citation type="submission" date="2011-09" db="EMBL/GenBank/DDBJ databases">
        <title>The permanent draft genome of Mucilaginibacter paludis DSM 18603.</title>
        <authorList>
            <consortium name="US DOE Joint Genome Institute (JGI-PGF)"/>
            <person name="Lucas S."/>
            <person name="Han J."/>
            <person name="Lapidus A."/>
            <person name="Bruce D."/>
            <person name="Goodwin L."/>
            <person name="Pitluck S."/>
            <person name="Peters L."/>
            <person name="Kyrpides N."/>
            <person name="Mavromatis K."/>
            <person name="Ivanova N."/>
            <person name="Mikhailova N."/>
            <person name="Held B."/>
            <person name="Detter J.C."/>
            <person name="Tapia R."/>
            <person name="Han C."/>
            <person name="Land M."/>
            <person name="Hauser L."/>
            <person name="Markowitz V."/>
            <person name="Cheng J.-F."/>
            <person name="Hugenholtz P."/>
            <person name="Woyke T."/>
            <person name="Wu D."/>
            <person name="Tindall B."/>
            <person name="Brambilla E."/>
            <person name="Klenk H.-P."/>
            <person name="Eisen J.A."/>
        </authorList>
    </citation>
    <scope>NUCLEOTIDE SEQUENCE [LARGE SCALE GENOMIC DNA]</scope>
    <source>
        <strain evidence="2">DSM 18603</strain>
    </source>
</reference>
<evidence type="ECO:0000313" key="3">
    <source>
        <dbReference type="Proteomes" id="UP000002774"/>
    </source>
</evidence>